<evidence type="ECO:0000259" key="8">
    <source>
        <dbReference type="Pfam" id="PF00248"/>
    </source>
</evidence>
<feature type="binding site" evidence="6">
    <location>
        <position position="113"/>
    </location>
    <ligand>
        <name>substrate</name>
    </ligand>
</feature>
<dbReference type="Pfam" id="PF00248">
    <property type="entry name" value="Aldo_ket_red"/>
    <property type="match status" value="1"/>
</dbReference>
<evidence type="ECO:0000256" key="6">
    <source>
        <dbReference type="PIRSR" id="PIRSR000097-2"/>
    </source>
</evidence>
<dbReference type="CDD" id="cd19071">
    <property type="entry name" value="AKR_AKR1-5-like"/>
    <property type="match status" value="1"/>
</dbReference>
<comment type="similarity">
    <text evidence="1">Belongs to the aldo/keto reductase family.</text>
</comment>
<dbReference type="PROSITE" id="PS00063">
    <property type="entry name" value="ALDOKETO_REDUCTASE_3"/>
    <property type="match status" value="1"/>
</dbReference>
<evidence type="ECO:0000256" key="1">
    <source>
        <dbReference type="ARBA" id="ARBA00007905"/>
    </source>
</evidence>
<dbReference type="PRINTS" id="PR00069">
    <property type="entry name" value="ALDKETRDTASE"/>
</dbReference>
<dbReference type="FunFam" id="3.20.20.100:FF:000002">
    <property type="entry name" value="2,5-diketo-D-gluconic acid reductase A"/>
    <property type="match status" value="1"/>
</dbReference>
<sequence length="292" mass="32780">MKISSFDDTFLLSDGNKIPCIGFGTFGLDNNKKGESLIKNAISCGYRHFDTASLYGSEEILGKALKASGVARDEFFLTTKVWKDDMAPGDIRKSFDRSLHALGTDYLDLLLIHWPRANEADEEWEEHLFLAWNTFIFLKQEGKVKSIGVSNFLPQHFDVIHSCSEKPVVNQIEFHPGYMQTGTVDYCQRHNIQVEAWSPLGRGSLLNHPVVVDVAAKHKVSPAKVLLSFCLAHNVLPLVKSSSKERLKENLSLFDFKLTEQDLYVLRGIAEKTGWSGQHPDLSIPKAKVGDF</sequence>
<keyword evidence="3" id="KW-0560">Oxidoreductase</keyword>
<feature type="site" description="Lowers pKa of active site Tyr" evidence="7">
    <location>
        <position position="80"/>
    </location>
</feature>
<feature type="active site" description="Proton donor" evidence="5">
    <location>
        <position position="55"/>
    </location>
</feature>
<dbReference type="RefSeq" id="WP_078929222.1">
    <property type="nucleotide sequence ID" value="NZ_FUXX01000037.1"/>
</dbReference>
<dbReference type="AlphaFoldDB" id="A0A1T4VP24"/>
<feature type="domain" description="NADP-dependent oxidoreductase" evidence="8">
    <location>
        <begin position="21"/>
        <end position="266"/>
    </location>
</feature>
<dbReference type="PIRSF" id="PIRSF000097">
    <property type="entry name" value="AKR"/>
    <property type="match status" value="1"/>
</dbReference>
<proteinExistence type="inferred from homology"/>
<dbReference type="InterPro" id="IPR018170">
    <property type="entry name" value="Aldo/ket_reductase_CS"/>
</dbReference>
<dbReference type="Gene3D" id="3.20.20.100">
    <property type="entry name" value="NADP-dependent oxidoreductase domain"/>
    <property type="match status" value="1"/>
</dbReference>
<dbReference type="InterPro" id="IPR036812">
    <property type="entry name" value="NAD(P)_OxRdtase_dom_sf"/>
</dbReference>
<evidence type="ECO:0000256" key="7">
    <source>
        <dbReference type="PIRSR" id="PIRSR000097-3"/>
    </source>
</evidence>
<keyword evidence="10" id="KW-1185">Reference proteome</keyword>
<dbReference type="SUPFAM" id="SSF51430">
    <property type="entry name" value="NAD(P)-linked oxidoreductase"/>
    <property type="match status" value="1"/>
</dbReference>
<protein>
    <submittedName>
        <fullName evidence="9">Aldo/keto reductase</fullName>
    </submittedName>
</protein>
<evidence type="ECO:0000256" key="3">
    <source>
        <dbReference type="ARBA" id="ARBA00023002"/>
    </source>
</evidence>
<dbReference type="STRING" id="83771.SAMN02910357_01867"/>
<accession>A0A1T4VP24</accession>
<comment type="catalytic activity">
    <reaction evidence="4">
        <text>hydroxyacetone + NADP(+) = methylglyoxal + NADPH + H(+)</text>
        <dbReference type="Rhea" id="RHEA:27986"/>
        <dbReference type="ChEBI" id="CHEBI:15378"/>
        <dbReference type="ChEBI" id="CHEBI:17158"/>
        <dbReference type="ChEBI" id="CHEBI:27957"/>
        <dbReference type="ChEBI" id="CHEBI:57783"/>
        <dbReference type="ChEBI" id="CHEBI:58349"/>
    </reaction>
</comment>
<dbReference type="GO" id="GO:0016616">
    <property type="term" value="F:oxidoreductase activity, acting on the CH-OH group of donors, NAD or NADP as acceptor"/>
    <property type="evidence" value="ECO:0007669"/>
    <property type="project" value="UniProtKB-ARBA"/>
</dbReference>
<dbReference type="PROSITE" id="PS00062">
    <property type="entry name" value="ALDOKETO_REDUCTASE_2"/>
    <property type="match status" value="1"/>
</dbReference>
<evidence type="ECO:0000256" key="4">
    <source>
        <dbReference type="ARBA" id="ARBA00049445"/>
    </source>
</evidence>
<dbReference type="PANTHER" id="PTHR43827:SF3">
    <property type="entry name" value="NADP-DEPENDENT OXIDOREDUCTASE DOMAIN-CONTAINING PROTEIN"/>
    <property type="match status" value="1"/>
</dbReference>
<dbReference type="InterPro" id="IPR023210">
    <property type="entry name" value="NADP_OxRdtase_dom"/>
</dbReference>
<dbReference type="EMBL" id="FUXX01000037">
    <property type="protein sequence ID" value="SKA66723.1"/>
    <property type="molecule type" value="Genomic_DNA"/>
</dbReference>
<evidence type="ECO:0000256" key="5">
    <source>
        <dbReference type="PIRSR" id="PIRSR000097-1"/>
    </source>
</evidence>
<evidence type="ECO:0000256" key="2">
    <source>
        <dbReference type="ARBA" id="ARBA00022857"/>
    </source>
</evidence>
<dbReference type="Proteomes" id="UP000242432">
    <property type="component" value="Unassembled WGS sequence"/>
</dbReference>
<name>A0A1T4VP24_9GAMM</name>
<evidence type="ECO:0000313" key="9">
    <source>
        <dbReference type="EMBL" id="SKA66723.1"/>
    </source>
</evidence>
<evidence type="ECO:0000313" key="10">
    <source>
        <dbReference type="Proteomes" id="UP000242432"/>
    </source>
</evidence>
<dbReference type="PANTHER" id="PTHR43827">
    <property type="entry name" value="2,5-DIKETO-D-GLUCONIC ACID REDUCTASE"/>
    <property type="match status" value="1"/>
</dbReference>
<reference evidence="10" key="1">
    <citation type="submission" date="2017-02" db="EMBL/GenBank/DDBJ databases">
        <authorList>
            <person name="Varghese N."/>
            <person name="Submissions S."/>
        </authorList>
    </citation>
    <scope>NUCLEOTIDE SEQUENCE [LARGE SCALE GENOMIC DNA]</scope>
    <source>
        <strain evidence="10">DSM 3072</strain>
    </source>
</reference>
<dbReference type="InterPro" id="IPR020471">
    <property type="entry name" value="AKR"/>
</dbReference>
<dbReference type="PROSITE" id="PS00798">
    <property type="entry name" value="ALDOKETO_REDUCTASE_1"/>
    <property type="match status" value="1"/>
</dbReference>
<keyword evidence="2" id="KW-0521">NADP</keyword>
<organism evidence="9 10">
    <name type="scientific">Succinivibrio dextrinosolvens DSM 3072</name>
    <dbReference type="NCBI Taxonomy" id="1123324"/>
    <lineage>
        <taxon>Bacteria</taxon>
        <taxon>Pseudomonadati</taxon>
        <taxon>Pseudomonadota</taxon>
        <taxon>Gammaproteobacteria</taxon>
        <taxon>Aeromonadales</taxon>
        <taxon>Succinivibrionaceae</taxon>
        <taxon>Succinivibrio</taxon>
    </lineage>
</organism>
<gene>
    <name evidence="9" type="ORF">SAMN02745213_01855</name>
</gene>